<feature type="region of interest" description="Disordered" evidence="1">
    <location>
        <begin position="29"/>
        <end position="78"/>
    </location>
</feature>
<keyword evidence="3" id="KW-1185">Reference proteome</keyword>
<reference evidence="2" key="1">
    <citation type="submission" date="2021-01" db="EMBL/GenBank/DDBJ databases">
        <title>Adiantum capillus-veneris genome.</title>
        <authorList>
            <person name="Fang Y."/>
            <person name="Liao Q."/>
        </authorList>
    </citation>
    <scope>NUCLEOTIDE SEQUENCE</scope>
    <source>
        <strain evidence="2">H3</strain>
        <tissue evidence="2">Leaf</tissue>
    </source>
</reference>
<dbReference type="AlphaFoldDB" id="A0A9D4UW05"/>
<dbReference type="OrthoDB" id="1934513at2759"/>
<feature type="compositionally biased region" description="Low complexity" evidence="1">
    <location>
        <begin position="955"/>
        <end position="974"/>
    </location>
</feature>
<organism evidence="2 3">
    <name type="scientific">Adiantum capillus-veneris</name>
    <name type="common">Maidenhair fern</name>
    <dbReference type="NCBI Taxonomy" id="13818"/>
    <lineage>
        <taxon>Eukaryota</taxon>
        <taxon>Viridiplantae</taxon>
        <taxon>Streptophyta</taxon>
        <taxon>Embryophyta</taxon>
        <taxon>Tracheophyta</taxon>
        <taxon>Polypodiopsida</taxon>
        <taxon>Polypodiidae</taxon>
        <taxon>Polypodiales</taxon>
        <taxon>Pteridineae</taxon>
        <taxon>Pteridaceae</taxon>
        <taxon>Vittarioideae</taxon>
        <taxon>Adiantum</taxon>
    </lineage>
</organism>
<dbReference type="EMBL" id="JABFUD020000010">
    <property type="protein sequence ID" value="KAI5074487.1"/>
    <property type="molecule type" value="Genomic_DNA"/>
</dbReference>
<feature type="region of interest" description="Disordered" evidence="1">
    <location>
        <begin position="764"/>
        <end position="788"/>
    </location>
</feature>
<feature type="compositionally biased region" description="Acidic residues" evidence="1">
    <location>
        <begin position="123"/>
        <end position="135"/>
    </location>
</feature>
<feature type="region of interest" description="Disordered" evidence="1">
    <location>
        <begin position="113"/>
        <end position="145"/>
    </location>
</feature>
<evidence type="ECO:0000313" key="3">
    <source>
        <dbReference type="Proteomes" id="UP000886520"/>
    </source>
</evidence>
<evidence type="ECO:0000313" key="2">
    <source>
        <dbReference type="EMBL" id="KAI5074487.1"/>
    </source>
</evidence>
<feature type="region of interest" description="Disordered" evidence="1">
    <location>
        <begin position="346"/>
        <end position="376"/>
    </location>
</feature>
<feature type="compositionally biased region" description="Polar residues" evidence="1">
    <location>
        <begin position="346"/>
        <end position="360"/>
    </location>
</feature>
<name>A0A9D4UW05_ADICA</name>
<dbReference type="Proteomes" id="UP000886520">
    <property type="component" value="Chromosome 10"/>
</dbReference>
<comment type="caution">
    <text evidence="2">The sequence shown here is derived from an EMBL/GenBank/DDBJ whole genome shotgun (WGS) entry which is preliminary data.</text>
</comment>
<evidence type="ECO:0000256" key="1">
    <source>
        <dbReference type="SAM" id="MobiDB-lite"/>
    </source>
</evidence>
<gene>
    <name evidence="2" type="ORF">GOP47_0010448</name>
</gene>
<sequence>MGTCMSKDKKGATVAVHSTTLSSSACLSSSAQHKLPGQEGVRAASPAKLIQRRPTKLPSTIVRDSEEEPSRESFSTDKHVVEIRLPITSPNKFKESPTSATLAARAIAAIARPAEEDRCTEATSEDSLDGDEDDDGGNHPASNARNPSLPLFYSSYLSGASFSRDLAAFSRDIASLSCGSPLKRSPSVNGAHDIIAAAIKAAHMSPHYVGHDKPQYTGMTNDDYSNSTRSRSLPKRFYGKGCQNAHRAPPALLHKRSSSRDAVCVNSMALSPRIAVRREEASGELRVCARQAASRRSAAPSFSHHQQAAAAALPVSFRAKERSPLNRRSCSTGKIAAEAALHPTTSNALHFQENRSTSIQPGCAPDKRRGRQALKDRPTNCASWVDSNSHEVKSTLKDLKKACEEINVKIQDARDVDSGGISGNDVLVHNGSHKETANLDGFNSPLCCSGKPCLADNDNSDTFAMYPASMRRVESWIKALAEMNVETSLLSEVEDSGTEVESELDLIRFAFDARLSPRKELQAQQARNLLLKEAAMDAFGRPSFDSKSIHPVGLPDSKQPSPALAALMSMRLPNAETYTSKIHDVLKLLSAAESEMGSEQKTLFYNQLWRVLESVKSQVFPNEHVPQGGAQHANNVTAKSVTSRANSWPRVMKEPTHIVMSLESNSTEEGNRTVDHDSSMKLIRSLTSQEPVTDHEIEDPIRQEQCSAESCKRPNGAQALNSCKCEVMGDTLEGSKNDNGIIVSGLPSLEGWDGDSRPWSEVYDANEKNGHSGQQAEKNPIVDTRSEQELNKEVHWGVESTDDSRSENQNGNNTYLASDFHHKTAQPTKIIEVVACTSFDRTEAEDFKGHAAEGSSSELSELSLCSKAPSGKLRCTATSEGKEMLELLPQPRWEGGVVDFEENVHGDCQQSSLVPHGEAAGVCTGGPLLRNGGSGCFRSDDIGSDASFEFRVRSTASTPLSTPSTPMLSTASTPRHASHIDPPLTAQALVEIWEAFD</sequence>
<proteinExistence type="predicted"/>
<feature type="region of interest" description="Disordered" evidence="1">
    <location>
        <begin position="955"/>
        <end position="980"/>
    </location>
</feature>
<protein>
    <submittedName>
        <fullName evidence="2">Uncharacterized protein</fullName>
    </submittedName>
</protein>
<dbReference type="PROSITE" id="PS51257">
    <property type="entry name" value="PROKAR_LIPOPROTEIN"/>
    <property type="match status" value="1"/>
</dbReference>
<feature type="compositionally biased region" description="Basic and acidic residues" evidence="1">
    <location>
        <begin position="68"/>
        <end position="78"/>
    </location>
</feature>
<accession>A0A9D4UW05</accession>